<feature type="transmembrane region" description="Helical" evidence="2">
    <location>
        <begin position="120"/>
        <end position="141"/>
    </location>
</feature>
<comment type="caution">
    <text evidence="4">The sequence shown here is derived from an EMBL/GenBank/DDBJ whole genome shotgun (WGS) entry which is preliminary data.</text>
</comment>
<feature type="compositionally biased region" description="Basic residues" evidence="1">
    <location>
        <begin position="970"/>
        <end position="979"/>
    </location>
</feature>
<gene>
    <name evidence="4" type="ORF">O0I10_009779</name>
</gene>
<name>A0AAD7UWB3_9FUNG</name>
<dbReference type="PANTHER" id="PTHR35152:SF1">
    <property type="entry name" value="DOMAIN SIGNALLING PROTEIN, PUTATIVE (AFU_ORTHOLOGUE AFUA_5G11310)-RELATED"/>
    <property type="match status" value="1"/>
</dbReference>
<dbReference type="Pfam" id="PF03707">
    <property type="entry name" value="MHYT"/>
    <property type="match status" value="3"/>
</dbReference>
<dbReference type="InterPro" id="IPR005330">
    <property type="entry name" value="MHYT_dom"/>
</dbReference>
<dbReference type="EMBL" id="JARTCD010000059">
    <property type="protein sequence ID" value="KAJ8654597.1"/>
    <property type="molecule type" value="Genomic_DNA"/>
</dbReference>
<feature type="compositionally biased region" description="Polar residues" evidence="1">
    <location>
        <begin position="749"/>
        <end position="773"/>
    </location>
</feature>
<feature type="region of interest" description="Disordered" evidence="1">
    <location>
        <begin position="616"/>
        <end position="649"/>
    </location>
</feature>
<evidence type="ECO:0000313" key="5">
    <source>
        <dbReference type="Proteomes" id="UP001234581"/>
    </source>
</evidence>
<evidence type="ECO:0000256" key="2">
    <source>
        <dbReference type="SAM" id="Phobius"/>
    </source>
</evidence>
<feature type="transmembrane region" description="Helical" evidence="2">
    <location>
        <begin position="46"/>
        <end position="67"/>
    </location>
</feature>
<feature type="region of interest" description="Disordered" evidence="1">
    <location>
        <begin position="503"/>
        <end position="526"/>
    </location>
</feature>
<feature type="compositionally biased region" description="Low complexity" evidence="1">
    <location>
        <begin position="946"/>
        <end position="969"/>
    </location>
</feature>
<protein>
    <recommendedName>
        <fullName evidence="3">MHYT domain-containing protein</fullName>
    </recommendedName>
</protein>
<dbReference type="AlphaFoldDB" id="A0AAD7UWB3"/>
<organism evidence="4 5">
    <name type="scientific">Lichtheimia ornata</name>
    <dbReference type="NCBI Taxonomy" id="688661"/>
    <lineage>
        <taxon>Eukaryota</taxon>
        <taxon>Fungi</taxon>
        <taxon>Fungi incertae sedis</taxon>
        <taxon>Mucoromycota</taxon>
        <taxon>Mucoromycotina</taxon>
        <taxon>Mucoromycetes</taxon>
        <taxon>Mucorales</taxon>
        <taxon>Lichtheimiaceae</taxon>
        <taxon>Lichtheimia</taxon>
    </lineage>
</organism>
<feature type="transmembrane region" description="Helical" evidence="2">
    <location>
        <begin position="87"/>
        <end position="108"/>
    </location>
</feature>
<sequence>MDDDLLAAQSFNGGIIFVSYVIATVGAQTALELLGRRTHINGIRNWLFLIAAALAMGGVGIWSMHFIGNNSLTLMYHDNVYHLSYSAGYTFASLVVAIACMFVAFAFVGVTEEAQVMRIIPSGIIAGIGIACMHYIGQFAIDFFHLTYKVGYVAGAVVIACAAVVTALYIFFKLREHWSNRWYKRLGSSMLMGLAVCGMHYTAMAGTEYRVPSEDGSVPEPALSQAALIGIIAAIVVLACGLLLFIAIRAGVSHLPAIVQSGKSERLMLGAVFFDRSGKILVNVDGLVPTKEVLADIDFEADTTKKHLGGFNTSHPLFLRFFEATHRWAKRIPNQHLQPHASSSYDRGSEQSSTRTRDPYDAAEMLFFDAARELVSQLRLSSLADLGILFDNVVSTNTIATKLPSHHQFLSSALRSPMDHWFGAGGGKNSKRNSTCTTADMARASYCPPSSNRNSMHDITANHQLTTKASMDTFNSATMLEQGVHHYASDIGHATQQQQYNEAVSNARENKQRPVSGSTLRSAAESTESVVEDRHLFMVRRVSKKEQARLMALGYRFADPVFISKTMGAHLHIPSDHMNTHFEDMRLLAHAVPTLLQMQLPASIPLSTAAAALGTPNSSSGTGGSGVDISTAALSSPSNGSIHSTEHETIPEGATRGSVYVGLSVMVQEDKQNDPMNVHILVDKARRYTFPMVRFQYADGEIPTQLSREERNCVLSLHGQTLQNIGSGNSIVLPRASTTTNNSTLFDATRSAASGGSNSDWAGRSGDSTTMVGSRSPDKAGTTSPIAMAAATSPVSPIDNPGYGITALARFTQALEDAGRRLMGCSMYGKPLSSVAKLQGEVIDIPPFALTLGPCQMILFRAWVTSPGTISAINQTSSETIKCLPIPLYRSLAYYITDQAAYTYRSLALRNVPESAYVAQQRVYQSTASYSQQYLPSTQSQPTWPPASTMPSSTPTASSSTPVPSSPRHSNSHHHHHHQAQQQQQQPSSSFLSSTTTTPTASTSTPAAVVSSHHDENKDEDKSMAQFVSLPPPPRARKPKVQSPHGGGLSLASLQDVASSDTNKKRPFGNSLSLTIELPTILSILPTLDRFWWLNNVIEETMHGD</sequence>
<dbReference type="GeneID" id="83217184"/>
<feature type="domain" description="MHYT" evidence="3">
    <location>
        <begin position="11"/>
        <end position="210"/>
    </location>
</feature>
<feature type="transmembrane region" description="Helical" evidence="2">
    <location>
        <begin position="15"/>
        <end position="34"/>
    </location>
</feature>
<keyword evidence="2" id="KW-1133">Transmembrane helix</keyword>
<keyword evidence="2" id="KW-0472">Membrane</keyword>
<dbReference type="RefSeq" id="XP_058339511.1">
    <property type="nucleotide sequence ID" value="XM_058489765.1"/>
</dbReference>
<dbReference type="Proteomes" id="UP001234581">
    <property type="component" value="Unassembled WGS sequence"/>
</dbReference>
<feature type="compositionally biased region" description="Low complexity" evidence="1">
    <location>
        <begin position="980"/>
        <end position="1011"/>
    </location>
</feature>
<proteinExistence type="predicted"/>
<feature type="compositionally biased region" description="Basic and acidic residues" evidence="1">
    <location>
        <begin position="1012"/>
        <end position="1023"/>
    </location>
</feature>
<feature type="compositionally biased region" description="Polar residues" evidence="1">
    <location>
        <begin position="513"/>
        <end position="526"/>
    </location>
</feature>
<feature type="transmembrane region" description="Helical" evidence="2">
    <location>
        <begin position="153"/>
        <end position="174"/>
    </location>
</feature>
<evidence type="ECO:0000259" key="3">
    <source>
        <dbReference type="PROSITE" id="PS50924"/>
    </source>
</evidence>
<feature type="compositionally biased region" description="Polar residues" evidence="1">
    <location>
        <begin position="632"/>
        <end position="643"/>
    </location>
</feature>
<dbReference type="PROSITE" id="PS50924">
    <property type="entry name" value="MHYT"/>
    <property type="match status" value="1"/>
</dbReference>
<accession>A0AAD7UWB3</accession>
<evidence type="ECO:0000313" key="4">
    <source>
        <dbReference type="EMBL" id="KAJ8654597.1"/>
    </source>
</evidence>
<dbReference type="PANTHER" id="PTHR35152">
    <property type="entry name" value="DOMAIN SIGNALLING PROTEIN, PUTATIVE (AFU_ORTHOLOGUE AFUA_5G11310)-RELATED"/>
    <property type="match status" value="1"/>
</dbReference>
<keyword evidence="5" id="KW-1185">Reference proteome</keyword>
<evidence type="ECO:0000256" key="1">
    <source>
        <dbReference type="SAM" id="MobiDB-lite"/>
    </source>
</evidence>
<feature type="region of interest" description="Disordered" evidence="1">
    <location>
        <begin position="936"/>
        <end position="1051"/>
    </location>
</feature>
<feature type="transmembrane region" description="Helical" evidence="2">
    <location>
        <begin position="226"/>
        <end position="248"/>
    </location>
</feature>
<reference evidence="4 5" key="1">
    <citation type="submission" date="2023-03" db="EMBL/GenBank/DDBJ databases">
        <title>Genome sequence of Lichtheimia ornata CBS 291.66.</title>
        <authorList>
            <person name="Mohabir J.T."/>
            <person name="Shea T.P."/>
            <person name="Kurbessoian T."/>
            <person name="Berby B."/>
            <person name="Fontaine J."/>
            <person name="Livny J."/>
            <person name="Gnirke A."/>
            <person name="Stajich J.E."/>
            <person name="Cuomo C.A."/>
        </authorList>
    </citation>
    <scope>NUCLEOTIDE SEQUENCE [LARGE SCALE GENOMIC DNA]</scope>
    <source>
        <strain evidence="4">CBS 291.66</strain>
    </source>
</reference>
<keyword evidence="2" id="KW-0812">Transmembrane</keyword>
<feature type="region of interest" description="Disordered" evidence="1">
    <location>
        <begin position="749"/>
        <end position="783"/>
    </location>
</feature>